<dbReference type="InterPro" id="IPR023370">
    <property type="entry name" value="TrmO-like_N"/>
</dbReference>
<comment type="similarity">
    <text evidence="2">Belongs to the tRNA methyltransferase O family.</text>
</comment>
<keyword evidence="1" id="KW-0949">S-adenosyl-L-methionine</keyword>
<keyword evidence="4" id="KW-0808">Transferase</keyword>
<dbReference type="Pfam" id="PF01980">
    <property type="entry name" value="TrmO_N"/>
    <property type="match status" value="1"/>
</dbReference>
<dbReference type="PROSITE" id="PS01318">
    <property type="entry name" value="TSAA_1"/>
    <property type="match status" value="1"/>
</dbReference>
<dbReference type="Pfam" id="PF18389">
    <property type="entry name" value="TrmO_C"/>
    <property type="match status" value="1"/>
</dbReference>
<dbReference type="GO" id="GO:0008168">
    <property type="term" value="F:methyltransferase activity"/>
    <property type="evidence" value="ECO:0007669"/>
    <property type="project" value="UniProtKB-KW"/>
</dbReference>
<dbReference type="InterPro" id="IPR023368">
    <property type="entry name" value="UPF0066_cons_site"/>
</dbReference>
<proteinExistence type="inferred from homology"/>
<dbReference type="EMBL" id="KC246786">
    <property type="protein sequence ID" value="AHF24174.1"/>
    <property type="molecule type" value="Genomic_DNA"/>
</dbReference>
<dbReference type="SUPFAM" id="SSF118196">
    <property type="entry name" value="YaeB-like"/>
    <property type="match status" value="1"/>
</dbReference>
<organism evidence="4">
    <name type="scientific">uncultured bacterium Contig1831</name>
    <dbReference type="NCBI Taxonomy" id="1393521"/>
    <lineage>
        <taxon>Bacteria</taxon>
        <taxon>environmental samples</taxon>
    </lineage>
</organism>
<dbReference type="InterPro" id="IPR036413">
    <property type="entry name" value="YaeB-like_sf"/>
</dbReference>
<reference evidence="4" key="1">
    <citation type="journal article" date="2013" name="PLoS ONE">
        <title>Metagenomic insights into the carbohydrate-active enzymes carried by the microorganisms adhering to solid digesta in the rumen of cows.</title>
        <authorList>
            <person name="Wang L."/>
            <person name="Hatem A."/>
            <person name="Catalyurek U.V."/>
            <person name="Morrison M."/>
            <person name="Yu Z."/>
        </authorList>
    </citation>
    <scope>NUCLEOTIDE SEQUENCE</scope>
</reference>
<dbReference type="PROSITE" id="PS51668">
    <property type="entry name" value="TSAA_2"/>
    <property type="match status" value="1"/>
</dbReference>
<accession>W0FL40</accession>
<sequence length="220" mass="24979">MKIIARIRNPYDGKFGIPRQSGIVEQVVSTIVFEPEYRVAEALRGIEEFSHLWLIWAFDRAEREEWSPTVRPPRLGGNQRIGVFATRSPFRPNAVGLSCVKLLGTEKGKEGTVLKVAGADLMNGTPIYDIKPYVPYADCKPEATGGFTDRTEKRKVSVIVPDEIVRETDPAELEMLKAVLREDPRPAYQDDPERIYAFEFGGHHVEFRVENNLLHIIRLC</sequence>
<dbReference type="CDD" id="cd09281">
    <property type="entry name" value="UPF0066"/>
    <property type="match status" value="1"/>
</dbReference>
<dbReference type="GO" id="GO:0032259">
    <property type="term" value="P:methylation"/>
    <property type="evidence" value="ECO:0007669"/>
    <property type="project" value="UniProtKB-KW"/>
</dbReference>
<evidence type="ECO:0000256" key="2">
    <source>
        <dbReference type="ARBA" id="ARBA00033753"/>
    </source>
</evidence>
<evidence type="ECO:0000313" key="4">
    <source>
        <dbReference type="EMBL" id="AHF24174.1"/>
    </source>
</evidence>
<dbReference type="Gene3D" id="3.30.2310.10">
    <property type="entry name" value="YaeB-like"/>
    <property type="match status" value="1"/>
</dbReference>
<protein>
    <submittedName>
        <fullName evidence="4">Methyltransferase, YaeB family</fullName>
    </submittedName>
</protein>
<evidence type="ECO:0000256" key="1">
    <source>
        <dbReference type="ARBA" id="ARBA00022691"/>
    </source>
</evidence>
<evidence type="ECO:0000259" key="3">
    <source>
        <dbReference type="PROSITE" id="PS51668"/>
    </source>
</evidence>
<dbReference type="Gene3D" id="2.40.30.70">
    <property type="entry name" value="YaeB-like"/>
    <property type="match status" value="1"/>
</dbReference>
<name>W0FL40_9BACT</name>
<dbReference type="PANTHER" id="PTHR12818">
    <property type="entry name" value="TRNA (ADENINE(37)-N6)-METHYLTRANSFERASE"/>
    <property type="match status" value="1"/>
</dbReference>
<dbReference type="InterPro" id="IPR041369">
    <property type="entry name" value="TrmO_C"/>
</dbReference>
<dbReference type="InterPro" id="IPR040372">
    <property type="entry name" value="YaeB-like"/>
</dbReference>
<dbReference type="AlphaFoldDB" id="W0FL40"/>
<feature type="domain" description="TsaA-like" evidence="3">
    <location>
        <begin position="1"/>
        <end position="142"/>
    </location>
</feature>
<keyword evidence="4" id="KW-0489">Methyltransferase</keyword>
<dbReference type="PANTHER" id="PTHR12818:SF0">
    <property type="entry name" value="TRNA (ADENINE(37)-N6)-METHYLTRANSFERASE"/>
    <property type="match status" value="1"/>
</dbReference>
<dbReference type="NCBIfam" id="TIGR00104">
    <property type="entry name" value="tRNA_TsaA"/>
    <property type="match status" value="1"/>
</dbReference>
<dbReference type="InterPro" id="IPR036414">
    <property type="entry name" value="YaeB_N_sf"/>
</dbReference>